<reference evidence="3 4" key="1">
    <citation type="journal article" date="2018" name="Plant J.">
        <title>Genome sequences of Chlorella sorokiniana UTEX 1602 and Micractinium conductrix SAG 241.80: implications to maltose excretion by a green alga.</title>
        <authorList>
            <person name="Arriola M.B."/>
            <person name="Velmurugan N."/>
            <person name="Zhang Y."/>
            <person name="Plunkett M.H."/>
            <person name="Hondzo H."/>
            <person name="Barney B.M."/>
        </authorList>
    </citation>
    <scope>NUCLEOTIDE SEQUENCE [LARGE SCALE GENOMIC DNA]</scope>
    <source>
        <strain evidence="3 4">SAG 241.80</strain>
    </source>
</reference>
<feature type="region of interest" description="Disordered" evidence="2">
    <location>
        <begin position="715"/>
        <end position="782"/>
    </location>
</feature>
<feature type="compositionally biased region" description="Pro residues" evidence="2">
    <location>
        <begin position="625"/>
        <end position="635"/>
    </location>
</feature>
<feature type="compositionally biased region" description="Basic and acidic residues" evidence="2">
    <location>
        <begin position="735"/>
        <end position="745"/>
    </location>
</feature>
<dbReference type="InterPro" id="IPR006553">
    <property type="entry name" value="Leu-rich_rpt_Cys-con_subtyp"/>
</dbReference>
<dbReference type="PANTHER" id="PTHR38926:SF5">
    <property type="entry name" value="F-BOX AND LEUCINE-RICH REPEAT PROTEIN 6"/>
    <property type="match status" value="1"/>
</dbReference>
<comment type="subcellular location">
    <subcellularLocation>
        <location evidence="1">Cytoplasm</location>
        <location evidence="1">Cytoskeleton</location>
        <location evidence="1">Cilium axoneme</location>
    </subcellularLocation>
</comment>
<dbReference type="EMBL" id="LHPF02000008">
    <property type="protein sequence ID" value="PSC73128.1"/>
    <property type="molecule type" value="Genomic_DNA"/>
</dbReference>
<comment type="caution">
    <text evidence="3">The sequence shown here is derived from an EMBL/GenBank/DDBJ whole genome shotgun (WGS) entry which is preliminary data.</text>
</comment>
<feature type="region of interest" description="Disordered" evidence="2">
    <location>
        <begin position="621"/>
        <end position="677"/>
    </location>
</feature>
<feature type="region of interest" description="Disordered" evidence="2">
    <location>
        <begin position="822"/>
        <end position="843"/>
    </location>
</feature>
<dbReference type="SMART" id="SM00367">
    <property type="entry name" value="LRR_CC"/>
    <property type="match status" value="2"/>
</dbReference>
<protein>
    <submittedName>
        <fullName evidence="3">F-box LRR-repeat 14-like</fullName>
    </submittedName>
</protein>
<keyword evidence="4" id="KW-1185">Reference proteome</keyword>
<feature type="compositionally biased region" description="Low complexity" evidence="2">
    <location>
        <begin position="753"/>
        <end position="767"/>
    </location>
</feature>
<dbReference type="Gene3D" id="3.80.10.10">
    <property type="entry name" value="Ribonuclease Inhibitor"/>
    <property type="match status" value="3"/>
</dbReference>
<accession>A0A2P6VGC8</accession>
<dbReference type="AlphaFoldDB" id="A0A2P6VGC8"/>
<name>A0A2P6VGC8_9CHLO</name>
<evidence type="ECO:0000313" key="4">
    <source>
        <dbReference type="Proteomes" id="UP000239649"/>
    </source>
</evidence>
<organism evidence="3 4">
    <name type="scientific">Micractinium conductrix</name>
    <dbReference type="NCBI Taxonomy" id="554055"/>
    <lineage>
        <taxon>Eukaryota</taxon>
        <taxon>Viridiplantae</taxon>
        <taxon>Chlorophyta</taxon>
        <taxon>core chlorophytes</taxon>
        <taxon>Trebouxiophyceae</taxon>
        <taxon>Chlorellales</taxon>
        <taxon>Chlorellaceae</taxon>
        <taxon>Chlorella clade</taxon>
        <taxon>Micractinium</taxon>
    </lineage>
</organism>
<evidence type="ECO:0000256" key="2">
    <source>
        <dbReference type="SAM" id="MobiDB-lite"/>
    </source>
</evidence>
<feature type="compositionally biased region" description="Low complexity" evidence="2">
    <location>
        <begin position="666"/>
        <end position="677"/>
    </location>
</feature>
<dbReference type="InterPro" id="IPR032675">
    <property type="entry name" value="LRR_dom_sf"/>
</dbReference>
<feature type="compositionally biased region" description="Pro residues" evidence="2">
    <location>
        <begin position="768"/>
        <end position="778"/>
    </location>
</feature>
<dbReference type="SUPFAM" id="SSF52058">
    <property type="entry name" value="L domain-like"/>
    <property type="match status" value="1"/>
</dbReference>
<dbReference type="PANTHER" id="PTHR38926">
    <property type="entry name" value="F-BOX DOMAIN CONTAINING PROTEIN, EXPRESSED"/>
    <property type="match status" value="1"/>
</dbReference>
<feature type="compositionally biased region" description="Low complexity" evidence="2">
    <location>
        <begin position="639"/>
        <end position="651"/>
    </location>
</feature>
<evidence type="ECO:0000313" key="3">
    <source>
        <dbReference type="EMBL" id="PSC73128.1"/>
    </source>
</evidence>
<gene>
    <name evidence="3" type="ORF">C2E20_3726</name>
</gene>
<sequence>MPVSEVKALVRRFPGVRLLHCGKPAFGAMPEAAKVEAAAVLAAACASCPALQHLDLARCPHVQAAALCPLSALHRLRSLSLRVADSGPVVLQFAQQLPQLQRLSITTPLTCVAGISMLMHLTSLDLDAVQLPAGVCTELALLTGLRHLGLAGGGLAASLAQHLTALSRLTSVSLDELSDDGAAPGPVPGSKPAELLAALLAAGRSGGAAPQLRRVRLHTSSETTPLHLSALTGLESLDVRHVALQFFPPSQVSSLSRLTELAVHLPLSGEDLEGHFVSVVGRRLTRLHRLRLQNCRGDVQEQALEGLSGLTALTELSLEEAHFFGDRALEALRPLASLRRLLLSHISLTPPALREVLGGDAGGEACADDEEARPPLLPGLTSLTLRHLVLLNPPDMVRLACALPSLRHLALGGWPYLQQQHLGQILEACPGLGLLQLEQQQRHEREAAFCRQWWDRLRHSVDVTNQGGGDGDRQFDAAAALAEVAPRSVGLSVATMGRGYVPEAANAGADGEAKSGPPWWCHNCGEDLDPNEEHLTVNCSQMRHPAIPSRVRHAAPAGLHPRNEQMQDRARKISDQRAEAAHTSVRPALALPLRASHARHRFSQGPCLGWTQGAEVVKPAREAPTPLPPAAPPRGPKQKGGASAAAAKLPGGVAGGVSKKAPISKSYPATGPSTSASASAAASASGYVRVLGGSHPPLSTVEAPQRRLSGHSLEAGSALGASGGPKTFAAEQEEERQRQLAEAREAKKRAKEAAAQAAQVAAQESAAAPPPAAPPPAEAEPRSACVAALLSLGFPQDDADIAADASGADVRVAEHLLRMGAVGSGASRAADAPAGLPTPGLAN</sequence>
<dbReference type="Proteomes" id="UP000239649">
    <property type="component" value="Unassembled WGS sequence"/>
</dbReference>
<evidence type="ECO:0000256" key="1">
    <source>
        <dbReference type="ARBA" id="ARBA00004430"/>
    </source>
</evidence>
<dbReference type="STRING" id="554055.A0A2P6VGC8"/>
<dbReference type="GO" id="GO:0005930">
    <property type="term" value="C:axoneme"/>
    <property type="evidence" value="ECO:0007669"/>
    <property type="project" value="UniProtKB-SubCell"/>
</dbReference>
<proteinExistence type="predicted"/>